<dbReference type="InterPro" id="IPR050740">
    <property type="entry name" value="Aldehyde_DH_Superfamily"/>
</dbReference>
<evidence type="ECO:0000256" key="2">
    <source>
        <dbReference type="ARBA" id="ARBA00009986"/>
    </source>
</evidence>
<protein>
    <recommendedName>
        <fullName evidence="4">Aldehyde dehydrogenase domain-containing protein</fullName>
    </recommendedName>
</protein>
<dbReference type="GO" id="GO:0005737">
    <property type="term" value="C:cytoplasm"/>
    <property type="evidence" value="ECO:0007669"/>
    <property type="project" value="TreeGrafter"/>
</dbReference>
<dbReference type="AlphaFoldDB" id="A0A6A6B595"/>
<dbReference type="CDD" id="cd07103">
    <property type="entry name" value="ALDH_F5_SSADH_GabD"/>
    <property type="match status" value="1"/>
</dbReference>
<comment type="pathway">
    <text evidence="1">Amino-acid degradation; 4-aminobutanoate degradation.</text>
</comment>
<dbReference type="PANTHER" id="PTHR43353:SF7">
    <property type="entry name" value="SUCCINATE SEMIALDEHYDE DEHYDROGENASE (EUROFUNG)"/>
    <property type="match status" value="1"/>
</dbReference>
<dbReference type="Gene3D" id="3.40.309.10">
    <property type="entry name" value="Aldehyde Dehydrogenase, Chain A, domain 2"/>
    <property type="match status" value="1"/>
</dbReference>
<evidence type="ECO:0000256" key="1">
    <source>
        <dbReference type="ARBA" id="ARBA00005176"/>
    </source>
</evidence>
<dbReference type="Proteomes" id="UP000799438">
    <property type="component" value="Unassembled WGS sequence"/>
</dbReference>
<dbReference type="Gene3D" id="3.40.605.10">
    <property type="entry name" value="Aldehyde Dehydrogenase, Chain A, domain 1"/>
    <property type="match status" value="1"/>
</dbReference>
<dbReference type="OrthoDB" id="310895at2759"/>
<sequence>MTYKLPFSLERPDLLSTQSYVGGQYVSAQSGSTFDVIDPGTNKPWAQVTNNSAEDVPSAVAAAHEAFQHYRTVSPRTRAQWLYRWDSLIREHKNDLATIMVYETGKPFAEAIGEMDYSLSFTWWFAGEAERIQGTAFQPALPNRRVLTIKQPVGVAVALVPWNFPVAMVLRKAGAALAAGCTMIVKPSPETPLTALALAKLATEAGFPSGVLNILPTSLENTPSLSEALCRDKRVKKVTFTGSTRVGKLIANHCSDGLKKLTLELGGNCPAVVFDDADLEGAIGQLIALKWRHAGQACITVNRFIVQSGIYDAFIERFKAETAKLVVGHGADKGTTLGPVTTPRGVDRAEALVKDAVSKGAKLVLGGKRTNPNGSEGYFFEPTILVDMNAETQVSCEECFCPIAAFYRFETEEQAVKMANDTPMGLASYAFTRDVSRIWRLFENLEAGMIGLNTGNSSAAESPFGGIKESGYGKESGKDIAVSEYMVTKTGTFTVDGL</sequence>
<dbReference type="GeneID" id="54303321"/>
<reference evidence="5" key="1">
    <citation type="journal article" date="2020" name="Stud. Mycol.">
        <title>101 Dothideomycetes genomes: a test case for predicting lifestyles and emergence of pathogens.</title>
        <authorList>
            <person name="Haridas S."/>
            <person name="Albert R."/>
            <person name="Binder M."/>
            <person name="Bloem J."/>
            <person name="Labutti K."/>
            <person name="Salamov A."/>
            <person name="Andreopoulos B."/>
            <person name="Baker S."/>
            <person name="Barry K."/>
            <person name="Bills G."/>
            <person name="Bluhm B."/>
            <person name="Cannon C."/>
            <person name="Castanera R."/>
            <person name="Culley D."/>
            <person name="Daum C."/>
            <person name="Ezra D."/>
            <person name="Gonzalez J."/>
            <person name="Henrissat B."/>
            <person name="Kuo A."/>
            <person name="Liang C."/>
            <person name="Lipzen A."/>
            <person name="Lutzoni F."/>
            <person name="Magnuson J."/>
            <person name="Mondo S."/>
            <person name="Nolan M."/>
            <person name="Ohm R."/>
            <person name="Pangilinan J."/>
            <person name="Park H.-J."/>
            <person name="Ramirez L."/>
            <person name="Alfaro M."/>
            <person name="Sun H."/>
            <person name="Tritt A."/>
            <person name="Yoshinaga Y."/>
            <person name="Zwiers L.-H."/>
            <person name="Turgeon B."/>
            <person name="Goodwin S."/>
            <person name="Spatafora J."/>
            <person name="Crous P."/>
            <person name="Grigoriev I."/>
        </authorList>
    </citation>
    <scope>NUCLEOTIDE SEQUENCE</scope>
    <source>
        <strain evidence="5">CBS 121167</strain>
    </source>
</reference>
<name>A0A6A6B595_9PEZI</name>
<gene>
    <name evidence="5" type="ORF">K452DRAFT_353219</name>
</gene>
<dbReference type="FunFam" id="3.40.309.10:FF:000004">
    <property type="entry name" value="Succinate-semialdehyde dehydrogenase I"/>
    <property type="match status" value="1"/>
</dbReference>
<feature type="domain" description="Aldehyde dehydrogenase" evidence="4">
    <location>
        <begin position="25"/>
        <end position="490"/>
    </location>
</feature>
<evidence type="ECO:0000313" key="6">
    <source>
        <dbReference type="Proteomes" id="UP000799438"/>
    </source>
</evidence>
<dbReference type="InterPro" id="IPR016161">
    <property type="entry name" value="Ald_DH/histidinol_DH"/>
</dbReference>
<dbReference type="InterPro" id="IPR016163">
    <property type="entry name" value="Ald_DH_C"/>
</dbReference>
<dbReference type="InterPro" id="IPR016162">
    <property type="entry name" value="Ald_DH_N"/>
</dbReference>
<dbReference type="FunFam" id="3.40.605.10:FF:000023">
    <property type="entry name" value="Succinate-semialdehyde dehydrogenase (Eurofung)"/>
    <property type="match status" value="1"/>
</dbReference>
<dbReference type="InterPro" id="IPR015590">
    <property type="entry name" value="Aldehyde_DH_dom"/>
</dbReference>
<keyword evidence="3" id="KW-0560">Oxidoreductase</keyword>
<evidence type="ECO:0000256" key="3">
    <source>
        <dbReference type="ARBA" id="ARBA00023002"/>
    </source>
</evidence>
<evidence type="ECO:0000259" key="4">
    <source>
        <dbReference type="Pfam" id="PF00171"/>
    </source>
</evidence>
<evidence type="ECO:0000313" key="5">
    <source>
        <dbReference type="EMBL" id="KAF2138394.1"/>
    </source>
</evidence>
<dbReference type="GO" id="GO:0004777">
    <property type="term" value="F:succinate-semialdehyde dehydrogenase (NAD+) activity"/>
    <property type="evidence" value="ECO:0007669"/>
    <property type="project" value="TreeGrafter"/>
</dbReference>
<dbReference type="EMBL" id="ML995497">
    <property type="protein sequence ID" value="KAF2138394.1"/>
    <property type="molecule type" value="Genomic_DNA"/>
</dbReference>
<accession>A0A6A6B595</accession>
<comment type="similarity">
    <text evidence="2">Belongs to the aldehyde dehydrogenase family.</text>
</comment>
<dbReference type="Pfam" id="PF00171">
    <property type="entry name" value="Aldedh"/>
    <property type="match status" value="1"/>
</dbReference>
<dbReference type="RefSeq" id="XP_033394107.1">
    <property type="nucleotide sequence ID" value="XM_033545815.1"/>
</dbReference>
<keyword evidence="6" id="KW-1185">Reference proteome</keyword>
<dbReference type="SUPFAM" id="SSF53720">
    <property type="entry name" value="ALDH-like"/>
    <property type="match status" value="1"/>
</dbReference>
<dbReference type="PANTHER" id="PTHR43353">
    <property type="entry name" value="SUCCINATE-SEMIALDEHYDE DEHYDROGENASE, MITOCHONDRIAL"/>
    <property type="match status" value="1"/>
</dbReference>
<proteinExistence type="inferred from homology"/>
<dbReference type="GO" id="GO:0009450">
    <property type="term" value="P:gamma-aminobutyric acid catabolic process"/>
    <property type="evidence" value="ECO:0007669"/>
    <property type="project" value="TreeGrafter"/>
</dbReference>
<organism evidence="5 6">
    <name type="scientific">Aplosporella prunicola CBS 121167</name>
    <dbReference type="NCBI Taxonomy" id="1176127"/>
    <lineage>
        <taxon>Eukaryota</taxon>
        <taxon>Fungi</taxon>
        <taxon>Dikarya</taxon>
        <taxon>Ascomycota</taxon>
        <taxon>Pezizomycotina</taxon>
        <taxon>Dothideomycetes</taxon>
        <taxon>Dothideomycetes incertae sedis</taxon>
        <taxon>Botryosphaeriales</taxon>
        <taxon>Aplosporellaceae</taxon>
        <taxon>Aplosporella</taxon>
    </lineage>
</organism>